<protein>
    <submittedName>
        <fullName evidence="4">Polysaccharide deacetylase</fullName>
    </submittedName>
</protein>
<gene>
    <name evidence="4" type="ORF">AB852_26620</name>
</gene>
<proteinExistence type="predicted"/>
<dbReference type="InterPro" id="IPR002509">
    <property type="entry name" value="NODB_dom"/>
</dbReference>
<dbReference type="Gene3D" id="3.20.20.370">
    <property type="entry name" value="Glycoside hydrolase/deacetylase"/>
    <property type="match status" value="1"/>
</dbReference>
<keyword evidence="5" id="KW-1185">Reference proteome</keyword>
<feature type="compositionally biased region" description="Basic and acidic residues" evidence="1">
    <location>
        <begin position="64"/>
        <end position="81"/>
    </location>
</feature>
<feature type="compositionally biased region" description="Low complexity" evidence="1">
    <location>
        <begin position="40"/>
        <end position="58"/>
    </location>
</feature>
<name>A0A1Q4V276_9ACTN</name>
<dbReference type="STRING" id="1048205.AB852_26620"/>
<dbReference type="PANTHER" id="PTHR10587">
    <property type="entry name" value="GLYCOSYL TRANSFERASE-RELATED"/>
    <property type="match status" value="1"/>
</dbReference>
<evidence type="ECO:0000259" key="3">
    <source>
        <dbReference type="PROSITE" id="PS51677"/>
    </source>
</evidence>
<sequence>MRLVGLNRQVARGGSRTRALARLLTAALALGVTATSLAGCAGQDPTAKPAKASASASGGAEGAPGKKAERAKAARDEAATRKRTVEAARIATAKRWGLTKVPLLAPPPPAAKPKIPTRDGFEVEGHDELPPVFTTIPTKEKIVFLTIDDGDNKDPALIKMLEELKVPYTAFLSDYLVKEDYGYFRKMRDAGVTLNNHTLTHPYMPALSYEAQKRQICGMQDVIQKQYGTRPTVFRPPYGNYNRTTLRAAKECGITAVPLWNEEVFADRWEYREYDKRIRPGDIVLTHFRGKKDWDGSMPDTVRRFLKLVTEQGYAVAKLEDYL</sequence>
<dbReference type="InterPro" id="IPR050248">
    <property type="entry name" value="Polysacc_deacetylase_ArnD"/>
</dbReference>
<comment type="caution">
    <text evidence="4">The sequence shown here is derived from an EMBL/GenBank/DDBJ whole genome shotgun (WGS) entry which is preliminary data.</text>
</comment>
<dbReference type="InterPro" id="IPR011330">
    <property type="entry name" value="Glyco_hydro/deAcase_b/a-brl"/>
</dbReference>
<feature type="domain" description="NodB homology" evidence="3">
    <location>
        <begin position="141"/>
        <end position="323"/>
    </location>
</feature>
<dbReference type="GO" id="GO:0005975">
    <property type="term" value="P:carbohydrate metabolic process"/>
    <property type="evidence" value="ECO:0007669"/>
    <property type="project" value="InterPro"/>
</dbReference>
<feature type="chain" id="PRO_5038456846" evidence="2">
    <location>
        <begin position="39"/>
        <end position="323"/>
    </location>
</feature>
<dbReference type="Pfam" id="PF01522">
    <property type="entry name" value="Polysacc_deac_1"/>
    <property type="match status" value="1"/>
</dbReference>
<evidence type="ECO:0000256" key="2">
    <source>
        <dbReference type="SAM" id="SignalP"/>
    </source>
</evidence>
<dbReference type="GO" id="GO:0016810">
    <property type="term" value="F:hydrolase activity, acting on carbon-nitrogen (but not peptide) bonds"/>
    <property type="evidence" value="ECO:0007669"/>
    <property type="project" value="InterPro"/>
</dbReference>
<reference evidence="4 5" key="1">
    <citation type="submission" date="2015-06" db="EMBL/GenBank/DDBJ databases">
        <title>Cloning and characterization of the uncialamcin biosynthetic gene cluster.</title>
        <authorList>
            <person name="Yan X."/>
            <person name="Huang T."/>
            <person name="Ge H."/>
            <person name="Shen B."/>
        </authorList>
    </citation>
    <scope>NUCLEOTIDE SEQUENCE [LARGE SCALE GENOMIC DNA]</scope>
    <source>
        <strain evidence="4 5">DCA2648</strain>
    </source>
</reference>
<dbReference type="CDD" id="cd10917">
    <property type="entry name" value="CE4_NodB_like_6s_7s"/>
    <property type="match status" value="1"/>
</dbReference>
<dbReference type="PROSITE" id="PS51677">
    <property type="entry name" value="NODB"/>
    <property type="match status" value="1"/>
</dbReference>
<evidence type="ECO:0000313" key="4">
    <source>
        <dbReference type="EMBL" id="OKH91839.1"/>
    </source>
</evidence>
<dbReference type="AlphaFoldDB" id="A0A1Q4V276"/>
<feature type="signal peptide" evidence="2">
    <location>
        <begin position="1"/>
        <end position="38"/>
    </location>
</feature>
<evidence type="ECO:0000313" key="5">
    <source>
        <dbReference type="Proteomes" id="UP000186455"/>
    </source>
</evidence>
<feature type="region of interest" description="Disordered" evidence="1">
    <location>
        <begin position="40"/>
        <end position="81"/>
    </location>
</feature>
<organism evidence="4 5">
    <name type="scientific">Streptomyces uncialis</name>
    <dbReference type="NCBI Taxonomy" id="1048205"/>
    <lineage>
        <taxon>Bacteria</taxon>
        <taxon>Bacillati</taxon>
        <taxon>Actinomycetota</taxon>
        <taxon>Actinomycetes</taxon>
        <taxon>Kitasatosporales</taxon>
        <taxon>Streptomycetaceae</taxon>
        <taxon>Streptomyces</taxon>
    </lineage>
</organism>
<accession>A0A1Q4V276</accession>
<dbReference type="SUPFAM" id="SSF88713">
    <property type="entry name" value="Glycoside hydrolase/deacetylase"/>
    <property type="match status" value="1"/>
</dbReference>
<evidence type="ECO:0000256" key="1">
    <source>
        <dbReference type="SAM" id="MobiDB-lite"/>
    </source>
</evidence>
<dbReference type="GeneID" id="96794516"/>
<dbReference type="Proteomes" id="UP000186455">
    <property type="component" value="Unassembled WGS sequence"/>
</dbReference>
<keyword evidence="2" id="KW-0732">Signal</keyword>
<dbReference type="PANTHER" id="PTHR10587:SF134">
    <property type="entry name" value="SECRETED PROTEIN"/>
    <property type="match status" value="1"/>
</dbReference>
<dbReference type="EMBL" id="LFBV01000008">
    <property type="protein sequence ID" value="OKH91839.1"/>
    <property type="molecule type" value="Genomic_DNA"/>
</dbReference>
<dbReference type="RefSeq" id="WP_079184959.1">
    <property type="nucleotide sequence ID" value="NZ_CP109290.1"/>
</dbReference>